<keyword evidence="14" id="KW-0732">Signal</keyword>
<evidence type="ECO:0000256" key="11">
    <source>
        <dbReference type="ARBA" id="ARBA00055588"/>
    </source>
</evidence>
<reference evidence="15" key="1">
    <citation type="submission" date="2023-10" db="EMBL/GenBank/DDBJ databases">
        <authorList>
            <person name="Hackl T."/>
        </authorList>
    </citation>
    <scope>NUCLEOTIDE SEQUENCE</scope>
</reference>
<accession>A0AAI8YIR4</accession>
<evidence type="ECO:0000256" key="4">
    <source>
        <dbReference type="ARBA" id="ARBA00012732"/>
    </source>
</evidence>
<sequence>MRTPIIFSLALSGLASASATISGFDISSYQPNVNFAKAKSSGAGFVIIKATEGTSYKSPYFSTQYTGATNAGLIRGGYHFARPGSGSGATQAKYFIANGGGWSGDGRTLPGMLDVEGDCGGLSQSATVSWIKDFSDTYHSSTGRYPMIYTDPSWWSTCTGNSNAFANTNPLVLARYASTPGTLPGGWPQYTIWQFNDHYSEGGDSDIFNGDQAGLRKLATG</sequence>
<dbReference type="GO" id="GO:0009253">
    <property type="term" value="P:peptidoglycan catabolic process"/>
    <property type="evidence" value="ECO:0007669"/>
    <property type="project" value="InterPro"/>
</dbReference>
<evidence type="ECO:0000256" key="12">
    <source>
        <dbReference type="ARBA" id="ARBA00073159"/>
    </source>
</evidence>
<keyword evidence="5" id="KW-0964">Secreted</keyword>
<dbReference type="InterPro" id="IPR018077">
    <property type="entry name" value="Glyco_hydro_fam25_subgr"/>
</dbReference>
<evidence type="ECO:0000313" key="15">
    <source>
        <dbReference type="EMBL" id="CAJ2508776.1"/>
    </source>
</evidence>
<dbReference type="FunFam" id="3.20.20.80:FF:000060">
    <property type="entry name" value="Lysozyme M1"/>
    <property type="match status" value="1"/>
</dbReference>
<keyword evidence="16" id="KW-1185">Reference proteome</keyword>
<comment type="subcellular location">
    <subcellularLocation>
        <location evidence="2">Secreted</location>
    </subcellularLocation>
</comment>
<dbReference type="EMBL" id="CAUWAG010000012">
    <property type="protein sequence ID" value="CAJ2508776.1"/>
    <property type="molecule type" value="Genomic_DNA"/>
</dbReference>
<organism evidence="15 16">
    <name type="scientific">Anthostomella pinea</name>
    <dbReference type="NCBI Taxonomy" id="933095"/>
    <lineage>
        <taxon>Eukaryota</taxon>
        <taxon>Fungi</taxon>
        <taxon>Dikarya</taxon>
        <taxon>Ascomycota</taxon>
        <taxon>Pezizomycotina</taxon>
        <taxon>Sordariomycetes</taxon>
        <taxon>Xylariomycetidae</taxon>
        <taxon>Xylariales</taxon>
        <taxon>Xylariaceae</taxon>
        <taxon>Anthostomella</taxon>
    </lineage>
</organism>
<evidence type="ECO:0000256" key="8">
    <source>
        <dbReference type="ARBA" id="ARBA00022801"/>
    </source>
</evidence>
<evidence type="ECO:0000256" key="10">
    <source>
        <dbReference type="ARBA" id="ARBA00023295"/>
    </source>
</evidence>
<dbReference type="Pfam" id="PF01183">
    <property type="entry name" value="Glyco_hydro_25"/>
    <property type="match status" value="1"/>
</dbReference>
<dbReference type="PANTHER" id="PTHR34135:SF2">
    <property type="entry name" value="LYSOZYME"/>
    <property type="match status" value="1"/>
</dbReference>
<feature type="signal peptide" evidence="14">
    <location>
        <begin position="1"/>
        <end position="19"/>
    </location>
</feature>
<comment type="similarity">
    <text evidence="3">Belongs to the glycosyl hydrolase 25 family.</text>
</comment>
<dbReference type="SMART" id="SM00641">
    <property type="entry name" value="Glyco_25"/>
    <property type="match status" value="1"/>
</dbReference>
<dbReference type="InterPro" id="IPR002053">
    <property type="entry name" value="Glyco_hydro_25"/>
</dbReference>
<dbReference type="GO" id="GO:0016052">
    <property type="term" value="P:carbohydrate catabolic process"/>
    <property type="evidence" value="ECO:0007669"/>
    <property type="project" value="TreeGrafter"/>
</dbReference>
<feature type="chain" id="PRO_5042488452" description="N,O-diacetylmuramidase" evidence="14">
    <location>
        <begin position="20"/>
        <end position="221"/>
    </location>
</feature>
<evidence type="ECO:0000256" key="1">
    <source>
        <dbReference type="ARBA" id="ARBA00000632"/>
    </source>
</evidence>
<dbReference type="GO" id="GO:0042742">
    <property type="term" value="P:defense response to bacterium"/>
    <property type="evidence" value="ECO:0007669"/>
    <property type="project" value="UniProtKB-KW"/>
</dbReference>
<evidence type="ECO:0000256" key="9">
    <source>
        <dbReference type="ARBA" id="ARBA00023157"/>
    </source>
</evidence>
<evidence type="ECO:0000256" key="2">
    <source>
        <dbReference type="ARBA" id="ARBA00004613"/>
    </source>
</evidence>
<keyword evidence="7" id="KW-0081">Bacteriolytic enzyme</keyword>
<dbReference type="PROSITE" id="PS51904">
    <property type="entry name" value="GLYCOSYL_HYDROL_F25_2"/>
    <property type="match status" value="1"/>
</dbReference>
<protein>
    <recommendedName>
        <fullName evidence="12">N,O-diacetylmuramidase</fullName>
        <ecNumber evidence="4">3.2.1.17</ecNumber>
    </recommendedName>
    <alternativeName>
        <fullName evidence="13">Lysozyme CH</fullName>
    </alternativeName>
</protein>
<dbReference type="GO" id="GO:0031640">
    <property type="term" value="P:killing of cells of another organism"/>
    <property type="evidence" value="ECO:0007669"/>
    <property type="project" value="UniProtKB-KW"/>
</dbReference>
<evidence type="ECO:0000256" key="7">
    <source>
        <dbReference type="ARBA" id="ARBA00022638"/>
    </source>
</evidence>
<evidence type="ECO:0000256" key="6">
    <source>
        <dbReference type="ARBA" id="ARBA00022529"/>
    </source>
</evidence>
<dbReference type="GO" id="GO:0003796">
    <property type="term" value="F:lysozyme activity"/>
    <property type="evidence" value="ECO:0007669"/>
    <property type="project" value="UniProtKB-EC"/>
</dbReference>
<proteinExistence type="inferred from homology"/>
<dbReference type="Proteomes" id="UP001295740">
    <property type="component" value="Unassembled WGS sequence"/>
</dbReference>
<keyword evidence="9" id="KW-1015">Disulfide bond</keyword>
<dbReference type="GO" id="GO:0005576">
    <property type="term" value="C:extracellular region"/>
    <property type="evidence" value="ECO:0007669"/>
    <property type="project" value="UniProtKB-SubCell"/>
</dbReference>
<evidence type="ECO:0000256" key="13">
    <source>
        <dbReference type="ARBA" id="ARBA00075474"/>
    </source>
</evidence>
<dbReference type="EC" id="3.2.1.17" evidence="4"/>
<evidence type="ECO:0000256" key="3">
    <source>
        <dbReference type="ARBA" id="ARBA00010646"/>
    </source>
</evidence>
<keyword evidence="6" id="KW-0929">Antimicrobial</keyword>
<comment type="catalytic activity">
    <reaction evidence="1">
        <text>Hydrolysis of (1-&gt;4)-beta-linkages between N-acetylmuramic acid and N-acetyl-D-glucosamine residues in a peptidoglycan and between N-acetyl-D-glucosamine residues in chitodextrins.</text>
        <dbReference type="EC" id="3.2.1.17"/>
    </reaction>
</comment>
<keyword evidence="10" id="KW-0326">Glycosidase</keyword>
<dbReference type="Gene3D" id="3.20.20.80">
    <property type="entry name" value="Glycosidases"/>
    <property type="match status" value="1"/>
</dbReference>
<dbReference type="PANTHER" id="PTHR34135">
    <property type="entry name" value="LYSOZYME"/>
    <property type="match status" value="1"/>
</dbReference>
<name>A0AAI8YIR4_9PEZI</name>
<dbReference type="AlphaFoldDB" id="A0AAI8YIR4"/>
<evidence type="ECO:0000256" key="5">
    <source>
        <dbReference type="ARBA" id="ARBA00022525"/>
    </source>
</evidence>
<dbReference type="SUPFAM" id="SSF51445">
    <property type="entry name" value="(Trans)glycosidases"/>
    <property type="match status" value="1"/>
</dbReference>
<evidence type="ECO:0000256" key="14">
    <source>
        <dbReference type="SAM" id="SignalP"/>
    </source>
</evidence>
<dbReference type="GO" id="GO:0016998">
    <property type="term" value="P:cell wall macromolecule catabolic process"/>
    <property type="evidence" value="ECO:0007669"/>
    <property type="project" value="InterPro"/>
</dbReference>
<dbReference type="InterPro" id="IPR017853">
    <property type="entry name" value="GH"/>
</dbReference>
<evidence type="ECO:0000313" key="16">
    <source>
        <dbReference type="Proteomes" id="UP001295740"/>
    </source>
</evidence>
<comment type="function">
    <text evidence="11">This enzyme has both lysozyme (acetylmuramidase) and diacetylmuramidase activities.</text>
</comment>
<gene>
    <name evidence="15" type="ORF">KHLLAP_LOCUS9244</name>
</gene>
<dbReference type="CDD" id="cd06412">
    <property type="entry name" value="GH25_CH-type"/>
    <property type="match status" value="1"/>
</dbReference>
<keyword evidence="8" id="KW-0378">Hydrolase</keyword>
<comment type="caution">
    <text evidence="15">The sequence shown here is derived from an EMBL/GenBank/DDBJ whole genome shotgun (WGS) entry which is preliminary data.</text>
</comment>